<evidence type="ECO:0000256" key="2">
    <source>
        <dbReference type="ARBA" id="ARBA00004921"/>
    </source>
</evidence>
<organism evidence="3 4">
    <name type="scientific">Abrus precatorius</name>
    <name type="common">Indian licorice</name>
    <name type="synonym">Glycine abrus</name>
    <dbReference type="NCBI Taxonomy" id="3816"/>
    <lineage>
        <taxon>Eukaryota</taxon>
        <taxon>Viridiplantae</taxon>
        <taxon>Streptophyta</taxon>
        <taxon>Embryophyta</taxon>
        <taxon>Tracheophyta</taxon>
        <taxon>Spermatophyta</taxon>
        <taxon>Magnoliopsida</taxon>
        <taxon>eudicotyledons</taxon>
        <taxon>Gunneridae</taxon>
        <taxon>Pentapetalae</taxon>
        <taxon>rosids</taxon>
        <taxon>fabids</taxon>
        <taxon>Fabales</taxon>
        <taxon>Fabaceae</taxon>
        <taxon>Papilionoideae</taxon>
        <taxon>50 kb inversion clade</taxon>
        <taxon>NPAAA clade</taxon>
        <taxon>indigoferoid/millettioid clade</taxon>
        <taxon>Abreae</taxon>
        <taxon>Abrus</taxon>
    </lineage>
</organism>
<dbReference type="PANTHER" id="PTHR43748:SF2">
    <property type="entry name" value="RIBOSE-5-PHOSPHATE ISOMERASE 2-RELATED"/>
    <property type="match status" value="1"/>
</dbReference>
<evidence type="ECO:0000313" key="4">
    <source>
        <dbReference type="RefSeq" id="XP_027356776.1"/>
    </source>
</evidence>
<protein>
    <submittedName>
        <fullName evidence="4">Uncharacterized protein LOC113866084</fullName>
    </submittedName>
</protein>
<dbReference type="Proteomes" id="UP000694853">
    <property type="component" value="Unplaced"/>
</dbReference>
<gene>
    <name evidence="4" type="primary">LOC113866084</name>
</gene>
<dbReference type="GO" id="GO:0009052">
    <property type="term" value="P:pentose-phosphate shunt, non-oxidative branch"/>
    <property type="evidence" value="ECO:0007669"/>
    <property type="project" value="InterPro"/>
</dbReference>
<dbReference type="InterPro" id="IPR004788">
    <property type="entry name" value="Ribose5P_isomerase_type_A"/>
</dbReference>
<keyword evidence="3" id="KW-1185">Reference proteome</keyword>
<reference evidence="3" key="1">
    <citation type="journal article" date="2019" name="Toxins">
        <title>Detection of Abrin-Like and Prepropulchellin-Like Toxin Genes and Transcripts Using Whole Genome Sequencing and Full-Length Transcript Sequencing of Abrus precatorius.</title>
        <authorList>
            <person name="Hovde B.T."/>
            <person name="Daligault H.E."/>
            <person name="Hanschen E.R."/>
            <person name="Kunde Y.A."/>
            <person name="Johnson M.B."/>
            <person name="Starkenburg S.R."/>
            <person name="Johnson S.L."/>
        </authorList>
    </citation>
    <scope>NUCLEOTIDE SEQUENCE [LARGE SCALE GENOMIC DNA]</scope>
</reference>
<dbReference type="GO" id="GO:0004751">
    <property type="term" value="F:ribose-5-phosphate isomerase activity"/>
    <property type="evidence" value="ECO:0007669"/>
    <property type="project" value="UniProtKB-EC"/>
</dbReference>
<dbReference type="InterPro" id="IPR050262">
    <property type="entry name" value="Ribose-5P_isomerase"/>
</dbReference>
<dbReference type="RefSeq" id="XP_027356776.1">
    <property type="nucleotide sequence ID" value="XM_027500975.1"/>
</dbReference>
<dbReference type="GeneID" id="113866084"/>
<evidence type="ECO:0000256" key="1">
    <source>
        <dbReference type="ARBA" id="ARBA00001713"/>
    </source>
</evidence>
<dbReference type="SUPFAM" id="SSF75445">
    <property type="entry name" value="D-ribose-5-phosphate isomerase (RpiA), lid domain"/>
    <property type="match status" value="1"/>
</dbReference>
<dbReference type="PANTHER" id="PTHR43748">
    <property type="entry name" value="RIBOSE-5-PHOSPHATE ISOMERASE 3, CHLOROPLASTIC-RELATED"/>
    <property type="match status" value="1"/>
</dbReference>
<dbReference type="Pfam" id="PF06026">
    <property type="entry name" value="Rib_5-P_isom_A"/>
    <property type="match status" value="1"/>
</dbReference>
<sequence>MIKCLSNGKLTSCATPVKPGLNVAEEVQKIVNLLDKVDSLLKGHVRAKRMAVLTSPLVPVNVQVKSSYRGVTVDILSEGLNRALAVEGKKVFFFVKTESVAPLWQGCSILFLRQTCLSIRVSRSRSVFEESGCVAKLRTSGEKDEPFLTDNVNYIVDLYFKKSIGDLKAASDAVLQLAGVVEHGMFLDMATTIIVIAFISSQFQNVQSRNSKLQRKIECFPCYY</sequence>
<dbReference type="KEGG" id="aprc:113866084"/>
<comment type="pathway">
    <text evidence="2">Carbohydrate degradation.</text>
</comment>
<evidence type="ECO:0000313" key="3">
    <source>
        <dbReference type="Proteomes" id="UP000694853"/>
    </source>
</evidence>
<name>A0A8B8LK59_ABRPR</name>
<dbReference type="Gene3D" id="3.30.70.260">
    <property type="match status" value="1"/>
</dbReference>
<accession>A0A8B8LK59</accession>
<dbReference type="AlphaFoldDB" id="A0A8B8LK59"/>
<proteinExistence type="predicted"/>
<reference evidence="4" key="2">
    <citation type="submission" date="2025-08" db="UniProtKB">
        <authorList>
            <consortium name="RefSeq"/>
        </authorList>
    </citation>
    <scope>IDENTIFICATION</scope>
    <source>
        <tissue evidence="4">Young leaves</tissue>
    </source>
</reference>
<comment type="catalytic activity">
    <reaction evidence="1">
        <text>aldehydo-D-ribose 5-phosphate = D-ribulose 5-phosphate</text>
        <dbReference type="Rhea" id="RHEA:14657"/>
        <dbReference type="ChEBI" id="CHEBI:58121"/>
        <dbReference type="ChEBI" id="CHEBI:58273"/>
        <dbReference type="EC" id="5.3.1.6"/>
    </reaction>
</comment>